<sequence length="63" mass="6696">MITITQLRQALAGTIVRLKAGRNGYEVLVGDVSIFSTLSLQKAAEIAINHARALSAQSALRTS</sequence>
<dbReference type="KEGG" id="sphj:BSL82_03745"/>
<dbReference type="EMBL" id="CP018221">
    <property type="protein sequence ID" value="API58530.1"/>
    <property type="molecule type" value="Genomic_DNA"/>
</dbReference>
<reference evidence="2" key="1">
    <citation type="submission" date="2016-11" db="EMBL/GenBank/DDBJ databases">
        <title>Complete Genome Sequence of alachlor-degrading Sphingomonas sp. strain JJ-A5.</title>
        <authorList>
            <person name="Lee H."/>
            <person name="Ka J.-O."/>
        </authorList>
    </citation>
    <scope>NUCLEOTIDE SEQUENCE [LARGE SCALE GENOMIC DNA]</scope>
    <source>
        <strain evidence="2">JJ-A5</strain>
    </source>
</reference>
<dbReference type="AlphaFoldDB" id="A0A1L3ZSE3"/>
<dbReference type="RefSeq" id="WP_072596097.1">
    <property type="nucleotide sequence ID" value="NZ_CP018221.1"/>
</dbReference>
<protein>
    <submittedName>
        <fullName evidence="1">Uncharacterized protein</fullName>
    </submittedName>
</protein>
<evidence type="ECO:0000313" key="1">
    <source>
        <dbReference type="EMBL" id="API58530.1"/>
    </source>
</evidence>
<keyword evidence="2" id="KW-1185">Reference proteome</keyword>
<accession>A0A1L3ZSE3</accession>
<organism evidence="1 2">
    <name type="scientific">Tardibacter chloracetimidivorans</name>
    <dbReference type="NCBI Taxonomy" id="1921510"/>
    <lineage>
        <taxon>Bacteria</taxon>
        <taxon>Pseudomonadati</taxon>
        <taxon>Pseudomonadota</taxon>
        <taxon>Alphaproteobacteria</taxon>
        <taxon>Sphingomonadales</taxon>
        <taxon>Sphingomonadaceae</taxon>
        <taxon>Tardibacter</taxon>
    </lineage>
</organism>
<proteinExistence type="predicted"/>
<gene>
    <name evidence="1" type="ORF">BSL82_03745</name>
</gene>
<name>A0A1L3ZSE3_9SPHN</name>
<dbReference type="Proteomes" id="UP000182063">
    <property type="component" value="Chromosome"/>
</dbReference>
<evidence type="ECO:0000313" key="2">
    <source>
        <dbReference type="Proteomes" id="UP000182063"/>
    </source>
</evidence>
<dbReference type="STRING" id="1921510.BSL82_03745"/>